<reference evidence="1" key="1">
    <citation type="journal article" date="2014" name="Genome Announc.">
        <title>Draft Genome Sequences of Marine Flavobacterium Nonlabens Strains NR17, NR24, NR27, NR32, NR33, and Ara13.</title>
        <authorList>
            <person name="Nakanishi M."/>
            <person name="Meirelles P."/>
            <person name="Suzuki R."/>
            <person name="Takatani N."/>
            <person name="Mino S."/>
            <person name="Suda W."/>
            <person name="Oshima K."/>
            <person name="Hattori M."/>
            <person name="Ohkuma M."/>
            <person name="Hosokawa M."/>
            <person name="Miyashita K."/>
            <person name="Thompson F.L."/>
            <person name="Niwa A."/>
            <person name="Sawabe T."/>
            <person name="Sawabe T."/>
        </authorList>
    </citation>
    <scope>NUCLEOTIDE SEQUENCE [LARGE SCALE GENOMIC DNA]</scope>
    <source>
        <strain evidence="1">JCM 19294</strain>
    </source>
</reference>
<dbReference type="EMBL" id="BBML01000006">
    <property type="protein sequence ID" value="GAK97613.1"/>
    <property type="molecule type" value="Genomic_DNA"/>
</dbReference>
<dbReference type="AlphaFoldDB" id="A0A090Q777"/>
<dbReference type="STRING" id="319236.BST91_06240"/>
<dbReference type="Proteomes" id="UP000029221">
    <property type="component" value="Unassembled WGS sequence"/>
</dbReference>
<sequence>MPGMAASPQIFEYIKLPSKQFDVHLMEWILPVKNESIRDYCIRLLDQIKHENPVLIGVSFGGVIVQELSKLLPVKKMIIISSVKSNKEFPRRMRLSKVTHLHKALPTTLIKHFGTIASYSKILAPKKIEMYNKYLSVNDPLYMDWALNTIINWDQEKAPDNLIHIHGDSDPVFPIKYIENCITVEGGTHVMIINRFRWFNEHLPQLILDN</sequence>
<organism evidence="1 2">
    <name type="scientific">Nonlabens tegetincola</name>
    <dbReference type="NCBI Taxonomy" id="323273"/>
    <lineage>
        <taxon>Bacteria</taxon>
        <taxon>Pseudomonadati</taxon>
        <taxon>Bacteroidota</taxon>
        <taxon>Flavobacteriia</taxon>
        <taxon>Flavobacteriales</taxon>
        <taxon>Flavobacteriaceae</taxon>
        <taxon>Nonlabens</taxon>
    </lineage>
</organism>
<name>A0A090Q777_9FLAO</name>
<evidence type="ECO:0000313" key="2">
    <source>
        <dbReference type="Proteomes" id="UP000029221"/>
    </source>
</evidence>
<dbReference type="Gene3D" id="3.40.50.1820">
    <property type="entry name" value="alpha/beta hydrolase"/>
    <property type="match status" value="1"/>
</dbReference>
<evidence type="ECO:0000313" key="1">
    <source>
        <dbReference type="EMBL" id="GAK97613.1"/>
    </source>
</evidence>
<dbReference type="SUPFAM" id="SSF53474">
    <property type="entry name" value="alpha/beta-Hydrolases"/>
    <property type="match status" value="1"/>
</dbReference>
<keyword evidence="2" id="KW-1185">Reference proteome</keyword>
<gene>
    <name evidence="1" type="ORF">JCM19294_149</name>
</gene>
<proteinExistence type="predicted"/>
<dbReference type="eggNOG" id="COG0596">
    <property type="taxonomic scope" value="Bacteria"/>
</dbReference>
<dbReference type="InterPro" id="IPR029058">
    <property type="entry name" value="AB_hydrolase_fold"/>
</dbReference>
<comment type="caution">
    <text evidence="1">The sequence shown here is derived from an EMBL/GenBank/DDBJ whole genome shotgun (WGS) entry which is preliminary data.</text>
</comment>
<accession>A0A090Q777</accession>
<protein>
    <submittedName>
        <fullName evidence="1">Conservoned hyperthetical protein</fullName>
    </submittedName>
</protein>